<evidence type="ECO:0000313" key="14">
    <source>
        <dbReference type="EMBL" id="ELT91503.1"/>
    </source>
</evidence>
<feature type="disulfide bond" evidence="9">
    <location>
        <begin position="337"/>
        <end position="346"/>
    </location>
</feature>
<feature type="domain" description="Laminin EGF-like" evidence="11">
    <location>
        <begin position="365"/>
        <end position="411"/>
    </location>
</feature>
<keyword evidence="10" id="KW-0175">Coiled coil</keyword>
<dbReference type="CDD" id="cd06503">
    <property type="entry name" value="ATP-synt_Fo_b"/>
    <property type="match status" value="2"/>
</dbReference>
<feature type="disulfide bond" evidence="9">
    <location>
        <begin position="385"/>
        <end position="394"/>
    </location>
</feature>
<reference evidence="14 16" key="2">
    <citation type="journal article" date="2013" name="Nature">
        <title>Insights into bilaterian evolution from three spiralian genomes.</title>
        <authorList>
            <person name="Simakov O."/>
            <person name="Marletaz F."/>
            <person name="Cho S.J."/>
            <person name="Edsinger-Gonzales E."/>
            <person name="Havlak P."/>
            <person name="Hellsten U."/>
            <person name="Kuo D.H."/>
            <person name="Larsson T."/>
            <person name="Lv J."/>
            <person name="Arendt D."/>
            <person name="Savage R."/>
            <person name="Osoegawa K."/>
            <person name="de Jong P."/>
            <person name="Grimwood J."/>
            <person name="Chapman J.A."/>
            <person name="Shapiro H."/>
            <person name="Aerts A."/>
            <person name="Otillar R.P."/>
            <person name="Terry A.Y."/>
            <person name="Boore J.L."/>
            <person name="Grigoriev I.V."/>
            <person name="Lindberg D.R."/>
            <person name="Seaver E.C."/>
            <person name="Weisblat D.A."/>
            <person name="Putnam N.H."/>
            <person name="Rokhsar D.S."/>
        </authorList>
    </citation>
    <scope>NUCLEOTIDE SEQUENCE</scope>
    <source>
        <strain evidence="14 16">I ESC-2004</strain>
    </source>
</reference>
<comment type="subunit">
    <text evidence="8">Laminin is a complex glycoprotein, consisting of three different polypeptide chains (alpha, beta, gamma), which are bound to each other by disulfide bonds into a cross-shaped molecule comprising one long and three short arms with globules at each end.</text>
</comment>
<feature type="domain" description="Laminin EGF-like" evidence="11">
    <location>
        <begin position="909"/>
        <end position="956"/>
    </location>
</feature>
<dbReference type="PANTHER" id="PTHR10574:SF435">
    <property type="entry name" value="LAMININ SUBUNIT GAMMA-1"/>
    <property type="match status" value="1"/>
</dbReference>
<feature type="domain" description="Laminin EGF-like" evidence="11">
    <location>
        <begin position="412"/>
        <end position="464"/>
    </location>
</feature>
<keyword evidence="6" id="KW-0325">Glycoprotein</keyword>
<feature type="disulfide bond" evidence="9">
    <location>
        <begin position="959"/>
        <end position="976"/>
    </location>
</feature>
<dbReference type="Pfam" id="PF00053">
    <property type="entry name" value="EGF_laminin"/>
    <property type="match status" value="9"/>
</dbReference>
<feature type="disulfide bond" evidence="9">
    <location>
        <begin position="881"/>
        <end position="890"/>
    </location>
</feature>
<dbReference type="SMART" id="SM00281">
    <property type="entry name" value="LamB"/>
    <property type="match status" value="1"/>
</dbReference>
<evidence type="ECO:0000256" key="8">
    <source>
        <dbReference type="ARBA" id="ARBA00065619"/>
    </source>
</evidence>
<reference evidence="15" key="3">
    <citation type="submission" date="2015-06" db="UniProtKB">
        <authorList>
            <consortium name="EnsemblMetazoa"/>
        </authorList>
    </citation>
    <scope>IDENTIFICATION</scope>
</reference>
<dbReference type="GO" id="GO:0009888">
    <property type="term" value="P:tissue development"/>
    <property type="evidence" value="ECO:0007669"/>
    <property type="project" value="TreeGrafter"/>
</dbReference>
<evidence type="ECO:0000313" key="15">
    <source>
        <dbReference type="EnsemblMetazoa" id="CapteP172041"/>
    </source>
</evidence>
<dbReference type="OMA" id="GAQKTCT"/>
<keyword evidence="5 9" id="KW-1015">Disulfide bond</keyword>
<dbReference type="PRINTS" id="PR00011">
    <property type="entry name" value="EGFLAMININ"/>
</dbReference>
<feature type="disulfide bond" evidence="9">
    <location>
        <begin position="365"/>
        <end position="377"/>
    </location>
</feature>
<dbReference type="Pfam" id="PF24973">
    <property type="entry name" value="EGF_LMN_ATRN"/>
    <property type="match status" value="2"/>
</dbReference>
<dbReference type="FunFam" id="2.10.25.10:FF:000166">
    <property type="entry name" value="laminin subunit gamma-1"/>
    <property type="match status" value="1"/>
</dbReference>
<evidence type="ECO:0000256" key="7">
    <source>
        <dbReference type="ARBA" id="ARBA00023292"/>
    </source>
</evidence>
<feature type="domain" description="Laminin EGF-like" evidence="11">
    <location>
        <begin position="695"/>
        <end position="743"/>
    </location>
</feature>
<dbReference type="FunFam" id="2.10.25.10:FF:000051">
    <property type="entry name" value="Laminin subunit alpha 4"/>
    <property type="match status" value="1"/>
</dbReference>
<dbReference type="EMBL" id="AMQN01002930">
    <property type="status" value="NOT_ANNOTATED_CDS"/>
    <property type="molecule type" value="Genomic_DNA"/>
</dbReference>
<keyword evidence="3" id="KW-0732">Signal</keyword>
<dbReference type="InterPro" id="IPR000034">
    <property type="entry name" value="Laminin_IV"/>
</dbReference>
<feature type="coiled-coil region" evidence="10">
    <location>
        <begin position="1288"/>
        <end position="1479"/>
    </location>
</feature>
<evidence type="ECO:0000256" key="10">
    <source>
        <dbReference type="SAM" id="Coils"/>
    </source>
</evidence>
<dbReference type="Proteomes" id="UP000014760">
    <property type="component" value="Unassembled WGS sequence"/>
</dbReference>
<dbReference type="EnsemblMetazoa" id="CapteT172041">
    <property type="protein sequence ID" value="CapteP172041"/>
    <property type="gene ID" value="CapteG172041"/>
</dbReference>
<comment type="subcellular location">
    <subcellularLocation>
        <location evidence="1">Secreted</location>
    </subcellularLocation>
</comment>
<dbReference type="SMART" id="SM00136">
    <property type="entry name" value="LamNT"/>
    <property type="match status" value="1"/>
</dbReference>
<gene>
    <name evidence="14" type="ORF">CAPTEDRAFT_172041</name>
</gene>
<evidence type="ECO:0000256" key="4">
    <source>
        <dbReference type="ARBA" id="ARBA00022737"/>
    </source>
</evidence>
<dbReference type="Gene3D" id="2.60.120.260">
    <property type="entry name" value="Galactose-binding domain-like"/>
    <property type="match status" value="1"/>
</dbReference>
<dbReference type="FunFam" id="2.60.120.260:FF:000018">
    <property type="entry name" value="Laminin subunit gamma 1"/>
    <property type="match status" value="1"/>
</dbReference>
<keyword evidence="7 9" id="KW-0424">Laminin EGF-like domain</keyword>
<dbReference type="FunFam" id="2.10.25.10:FF:000758">
    <property type="entry name" value="Laminin subunit gamma 1"/>
    <property type="match status" value="1"/>
</dbReference>
<dbReference type="SUPFAM" id="SSF57196">
    <property type="entry name" value="EGF/Laminin"/>
    <property type="match status" value="11"/>
</dbReference>
<keyword evidence="4" id="KW-0677">Repeat</keyword>
<sequence>MSCYDERGRAQRCKPPFVNAAFNLQVDATNTCGLREPEEYCLQAGIFGMTQSCEYCDARDPRRAHPPRYLTDFHQEANLTWWQSQTMEEDSQYPNSVNLTLHLGQSFEITYVRLKFYTSRPESFAIYKRTTEDGDWIPFQFYSASCQMTYGRSPREIITRDDETKAICSDEFSDISPLSGGSVAFSTLEGRPSSTMFEQSQVLQEWVTATDIRITLDRMNTFGDEVFGDPNVLRSYFYAISDFAIGGKCRCNGHASECVRSTGQGLEERQVCRCEHNTDGPNCERCLPFYNDSPWQRATNDDAHECQPCNCNHFSDRCFFDEEMYAQTGHGGHCLDCRDNTAGPHCERCKDDYYRRDVNDRCRSCDCNPTGSEVTQCDTTGRCRCKPGVTGDKCDRCMPNYFEFGPNGCRECECLVEGSRDNNPECLPDTGTCQCKENVEGQNCDQCKPGFFGMHLDDPLGCLSCFCHGHSSICESARGYSQMLIESDFISGSGGWTGQTRSGDDVELEFNAVTEKIGISAPSVDASYFIAPEKYLGNQLFTYNQYLTFFLRVGEKGARASVQDVVLEGDGLKVSTPIYSQGNPAPRTLEQEYRFRLHEHPSYQWSPAVTAFQFQRILSNLTALKIRGSFTTQGFGFLDSVKLESGQRGWGSLSLSSVEQCTCPDGYVGQFCESCAPGFFRETEDGGPFSRCIPCDCNGHSDACDINTGRCICQHNTQGDHCEQCASGYYGYAMGGTPEDCQACPCPQQGECIQLLDGDVACLNCEEGTTGNRCDMCADGYYGDPMGLHGPSRQCSKCTCNENIDPNAVANCNSTTGECLKCIYNTFGFYCDRCLPGYYGDPFVFPKGDCKACECYAPGNLPSGRPDGVLECNAATGQCDCHVRVTGQRCDQCQDGYWNIASGTGCERCNCDLTGAHNSSCDLHDGQCLCKDGVGGRQCDVCSQNHYGFSYDGCSTCECDPDGSNGLQCEERSGQCPCKDSVEGRTCDRCMENKYNITAGCVDCPPCYKLVQEHITIIRGKVNELRIIIENIGDNPQAINDTDFRMKMAGVNASVVELWEDAMNAGGAEDGSLSEQLRALQTAVDDITGTCNKVSQDIYVASRSSQNAMVDIEEAVRSIDEAEQKLSDAQSYIDIEGKSALREARDAQERFGQQSQRMTEIARQARIEAERQEMEAGQIESLAHEARNTSAEALRIAQEALRKPQETAQEISHINNEIRRARELLQQTKKVSQSASEQAKASYDQSLAVYTEAVSLSLPEVNVDDLNAASKNIHDEAAQIKKSAAEVLEQHYKLLNDVEKQKLEAEAMLGNGIRQQQIADELLAEADAARNIAREALAKSEETLRDANETLRTLKEFDEKVQESKDEAEVAMRRIPEIEKHITDAEQRTQKARDDLADALTDAEEARKIAERAQQVAERASEEAGSIRLQAQTTKERAKALLDDALVMERDVMDVTRRLEDYEQQGEEDKQLAHQALEQADQAKDAAMESSKKVSESLNSVDSILRQLNNVDSIDTDKLDSLESHLQDAEKQLLKADIEQRFNDLMASRQQQSIWVRDYTDELIQLRKDVENIRVINETIPRRCFKEVELEPDDPSASRNA</sequence>
<dbReference type="InterPro" id="IPR002049">
    <property type="entry name" value="LE_dom"/>
</dbReference>
<keyword evidence="16" id="KW-1185">Reference proteome</keyword>
<dbReference type="SMART" id="SM00181">
    <property type="entry name" value="EGF"/>
    <property type="match status" value="7"/>
</dbReference>
<dbReference type="PROSITE" id="PS50027">
    <property type="entry name" value="EGF_LAM_2"/>
    <property type="match status" value="9"/>
</dbReference>
<dbReference type="Gene3D" id="2.10.25.10">
    <property type="entry name" value="Laminin"/>
    <property type="match status" value="10"/>
</dbReference>
<evidence type="ECO:0000256" key="9">
    <source>
        <dbReference type="PROSITE-ProRule" id="PRU00460"/>
    </source>
</evidence>
<dbReference type="PROSITE" id="PS51115">
    <property type="entry name" value="LAMININ_IVA"/>
    <property type="match status" value="1"/>
</dbReference>
<feature type="domain" description="Laminin EGF-like" evidence="11">
    <location>
        <begin position="249"/>
        <end position="308"/>
    </location>
</feature>
<keyword evidence="2" id="KW-0964">Secreted</keyword>
<dbReference type="Pfam" id="PF00055">
    <property type="entry name" value="Laminin_N"/>
    <property type="match status" value="1"/>
</dbReference>
<dbReference type="PROSITE" id="PS01248">
    <property type="entry name" value="EGF_LAM_1"/>
    <property type="match status" value="4"/>
</dbReference>
<organism evidence="14">
    <name type="scientific">Capitella teleta</name>
    <name type="common">Polychaete worm</name>
    <dbReference type="NCBI Taxonomy" id="283909"/>
    <lineage>
        <taxon>Eukaryota</taxon>
        <taxon>Metazoa</taxon>
        <taxon>Spiralia</taxon>
        <taxon>Lophotrochozoa</taxon>
        <taxon>Annelida</taxon>
        <taxon>Polychaeta</taxon>
        <taxon>Sedentaria</taxon>
        <taxon>Scolecida</taxon>
        <taxon>Capitellidae</taxon>
        <taxon>Capitella</taxon>
    </lineage>
</organism>
<dbReference type="EMBL" id="KB310466">
    <property type="protein sequence ID" value="ELT91503.1"/>
    <property type="molecule type" value="Genomic_DNA"/>
</dbReference>
<feature type="disulfide bond" evidence="9">
    <location>
        <begin position="713"/>
        <end position="722"/>
    </location>
</feature>
<dbReference type="CDD" id="cd00055">
    <property type="entry name" value="EGF_Lam"/>
    <property type="match status" value="10"/>
</dbReference>
<feature type="disulfide bond" evidence="9">
    <location>
        <begin position="274"/>
        <end position="283"/>
    </location>
</feature>
<feature type="disulfide bond" evidence="9">
    <location>
        <begin position="435"/>
        <end position="444"/>
    </location>
</feature>
<feature type="coiled-coil region" evidence="10">
    <location>
        <begin position="1105"/>
        <end position="1132"/>
    </location>
</feature>
<feature type="coiled-coil region" evidence="10">
    <location>
        <begin position="1211"/>
        <end position="1238"/>
    </location>
</feature>
<dbReference type="PROSITE" id="PS51117">
    <property type="entry name" value="LAMININ_NTER"/>
    <property type="match status" value="1"/>
</dbReference>
<proteinExistence type="predicted"/>
<dbReference type="GO" id="GO:0005604">
    <property type="term" value="C:basement membrane"/>
    <property type="evidence" value="ECO:0007669"/>
    <property type="project" value="TreeGrafter"/>
</dbReference>
<dbReference type="FunFam" id="2.10.25.10:FF:000105">
    <property type="entry name" value="laminin subunit gamma-1"/>
    <property type="match status" value="2"/>
</dbReference>
<feature type="domain" description="Laminin EGF-like" evidence="11">
    <location>
        <begin position="853"/>
        <end position="908"/>
    </location>
</feature>
<evidence type="ECO:0000256" key="2">
    <source>
        <dbReference type="ARBA" id="ARBA00022525"/>
    </source>
</evidence>
<feature type="domain" description="Laminin EGF-like" evidence="11">
    <location>
        <begin position="798"/>
        <end position="852"/>
    </location>
</feature>
<feature type="domain" description="Laminin EGF-like" evidence="11">
    <location>
        <begin position="957"/>
        <end position="1003"/>
    </location>
</feature>
<dbReference type="GO" id="GO:0005576">
    <property type="term" value="C:extracellular region"/>
    <property type="evidence" value="ECO:0007669"/>
    <property type="project" value="UniProtKB-SubCell"/>
</dbReference>
<dbReference type="HOGENOM" id="CLU_002471_1_0_1"/>
<evidence type="ECO:0000256" key="1">
    <source>
        <dbReference type="ARBA" id="ARBA00004613"/>
    </source>
</evidence>
<evidence type="ECO:0008006" key="17">
    <source>
        <dbReference type="Google" id="ProtNLM"/>
    </source>
</evidence>
<feature type="domain" description="Laminin IV type A" evidence="12">
    <location>
        <begin position="491"/>
        <end position="660"/>
    </location>
</feature>
<feature type="domain" description="Laminin N-terminal" evidence="13">
    <location>
        <begin position="9"/>
        <end position="248"/>
    </location>
</feature>
<dbReference type="OrthoDB" id="430826at2759"/>
<dbReference type="GO" id="GO:0009887">
    <property type="term" value="P:animal organ morphogenesis"/>
    <property type="evidence" value="ECO:0007669"/>
    <property type="project" value="TreeGrafter"/>
</dbReference>
<protein>
    <recommendedName>
        <fullName evidence="17">Laminin subunit gamma-1</fullName>
    </recommendedName>
</protein>
<dbReference type="FunFam" id="2.10.25.10:FF:000067">
    <property type="entry name" value="Laminin subunit gamma 1"/>
    <property type="match status" value="1"/>
</dbReference>
<evidence type="ECO:0000259" key="11">
    <source>
        <dbReference type="PROSITE" id="PS50027"/>
    </source>
</evidence>
<feature type="disulfide bond" evidence="9">
    <location>
        <begin position="930"/>
        <end position="939"/>
    </location>
</feature>
<reference evidence="16" key="1">
    <citation type="submission" date="2012-12" db="EMBL/GenBank/DDBJ databases">
        <authorList>
            <person name="Hellsten U."/>
            <person name="Grimwood J."/>
            <person name="Chapman J.A."/>
            <person name="Shapiro H."/>
            <person name="Aerts A."/>
            <person name="Otillar R.P."/>
            <person name="Terry A.Y."/>
            <person name="Boore J.L."/>
            <person name="Simakov O."/>
            <person name="Marletaz F."/>
            <person name="Cho S.-J."/>
            <person name="Edsinger-Gonzales E."/>
            <person name="Havlak P."/>
            <person name="Kuo D.-H."/>
            <person name="Larsson T."/>
            <person name="Lv J."/>
            <person name="Arendt D."/>
            <person name="Savage R."/>
            <person name="Osoegawa K."/>
            <person name="de Jong P."/>
            <person name="Lindberg D.R."/>
            <person name="Seaver E.C."/>
            <person name="Weisblat D.A."/>
            <person name="Putnam N.H."/>
            <person name="Grigoriev I.V."/>
            <person name="Rokhsar D.S."/>
        </authorList>
    </citation>
    <scope>NUCLEOTIDE SEQUENCE</scope>
    <source>
        <strain evidence="16">I ESC-2004</strain>
    </source>
</reference>
<dbReference type="InterPro" id="IPR056863">
    <property type="entry name" value="LMN_ATRN_NET-like_EGF"/>
</dbReference>
<evidence type="ECO:0000256" key="5">
    <source>
        <dbReference type="ARBA" id="ARBA00023157"/>
    </source>
</evidence>
<evidence type="ECO:0000259" key="13">
    <source>
        <dbReference type="PROSITE" id="PS51117"/>
    </source>
</evidence>
<feature type="disulfide bond" evidence="9">
    <location>
        <begin position="822"/>
        <end position="831"/>
    </location>
</feature>
<accession>R7TCN3</accession>
<dbReference type="STRING" id="283909.R7TCN3"/>
<name>R7TCN3_CAPTE</name>
<dbReference type="InterPro" id="IPR000742">
    <property type="entry name" value="EGF"/>
</dbReference>
<comment type="caution">
    <text evidence="9">Lacks conserved residue(s) required for the propagation of feature annotation.</text>
</comment>
<feature type="disulfide bond" evidence="9">
    <location>
        <begin position="909"/>
        <end position="921"/>
    </location>
</feature>
<evidence type="ECO:0000259" key="12">
    <source>
        <dbReference type="PROSITE" id="PS51115"/>
    </source>
</evidence>
<evidence type="ECO:0000313" key="16">
    <source>
        <dbReference type="Proteomes" id="UP000014760"/>
    </source>
</evidence>
<dbReference type="Pfam" id="PF00052">
    <property type="entry name" value="Laminin_B"/>
    <property type="match status" value="1"/>
</dbReference>
<dbReference type="FunFam" id="2.10.25.10:FF:000090">
    <property type="entry name" value="laminin subunit alpha"/>
    <property type="match status" value="2"/>
</dbReference>
<feature type="disulfide bond" evidence="9">
    <location>
        <begin position="911"/>
        <end position="928"/>
    </location>
</feature>
<feature type="disulfide bond" evidence="9">
    <location>
        <begin position="957"/>
        <end position="969"/>
    </location>
</feature>
<dbReference type="PANTHER" id="PTHR10574">
    <property type="entry name" value="NETRIN/LAMININ-RELATED"/>
    <property type="match status" value="1"/>
</dbReference>
<feature type="disulfide bond" evidence="9">
    <location>
        <begin position="978"/>
        <end position="987"/>
    </location>
</feature>
<dbReference type="SMART" id="SM00180">
    <property type="entry name" value="EGF_Lam"/>
    <property type="match status" value="11"/>
</dbReference>
<feature type="domain" description="Laminin EGF-like" evidence="11">
    <location>
        <begin position="309"/>
        <end position="364"/>
    </location>
</feature>
<dbReference type="FunCoup" id="R7TCN3">
    <property type="interactions" value="90"/>
</dbReference>
<dbReference type="InterPro" id="IPR050440">
    <property type="entry name" value="Laminin/Netrin_ECM"/>
</dbReference>
<evidence type="ECO:0000256" key="6">
    <source>
        <dbReference type="ARBA" id="ARBA00023180"/>
    </source>
</evidence>
<dbReference type="InterPro" id="IPR008211">
    <property type="entry name" value="Laminin_N"/>
</dbReference>
<evidence type="ECO:0000256" key="3">
    <source>
        <dbReference type="ARBA" id="ARBA00022729"/>
    </source>
</evidence>
<dbReference type="GO" id="GO:0007411">
    <property type="term" value="P:axon guidance"/>
    <property type="evidence" value="ECO:0007669"/>
    <property type="project" value="TreeGrafter"/>
</dbReference>